<sequence>MAVVPWTPRRHGSSRFRSRFQPGIPRCDSLGFYTPYAVNSLCTTLASTRFNDAVAEAGKEALDVVDLIDAVTDRLDMVGFTPATDYQRRMTSMRFCLTGVRRHRNRPRRRQHPLGTTSSGLGAALARTLGAAAVSSLILVGLLRNNLVH</sequence>
<protein>
    <submittedName>
        <fullName evidence="1">Uncharacterized protein</fullName>
    </submittedName>
</protein>
<gene>
    <name evidence="1" type="ORF">EC580_000475</name>
</gene>
<dbReference type="Proteomes" id="UP000271650">
    <property type="component" value="Chromosome"/>
</dbReference>
<proteinExistence type="predicted"/>
<reference evidence="1 2" key="1">
    <citation type="journal article" date="2019" name="Int. J. Syst. Evol. Microbiol.">
        <title>Acidithiobacillus sulfuriphilus sp. nov.: an extremely acidophilic sulfur-oxidizing chemolithotroph isolated from a neutral pH environment.</title>
        <authorList>
            <person name="Falagan C."/>
            <person name="Moya-Beltran A."/>
            <person name="Castro M."/>
            <person name="Quatrini R."/>
            <person name="Johnson D.B."/>
        </authorList>
    </citation>
    <scope>NUCLEOTIDE SEQUENCE [LARGE SCALE GENOMIC DNA]</scope>
    <source>
        <strain evidence="1 2">CJ-2</strain>
    </source>
</reference>
<dbReference type="EMBL" id="CP127527">
    <property type="protein sequence ID" value="XRI77181.1"/>
    <property type="molecule type" value="Genomic_DNA"/>
</dbReference>
<evidence type="ECO:0000313" key="1">
    <source>
        <dbReference type="EMBL" id="XRI77181.1"/>
    </source>
</evidence>
<name>A0ACD5HPD6_9PROT</name>
<evidence type="ECO:0000313" key="2">
    <source>
        <dbReference type="Proteomes" id="UP000271650"/>
    </source>
</evidence>
<accession>A0ACD5HPD6</accession>
<organism evidence="1 2">
    <name type="scientific">Acidithiobacillus sulfuriphilus</name>
    <dbReference type="NCBI Taxonomy" id="1867749"/>
    <lineage>
        <taxon>Bacteria</taxon>
        <taxon>Pseudomonadati</taxon>
        <taxon>Pseudomonadota</taxon>
        <taxon>Acidithiobacillia</taxon>
        <taxon>Acidithiobacillales</taxon>
        <taxon>Acidithiobacillaceae</taxon>
        <taxon>Acidithiobacillus</taxon>
    </lineage>
</organism>
<keyword evidence="2" id="KW-1185">Reference proteome</keyword>